<evidence type="ECO:0008006" key="6">
    <source>
        <dbReference type="Google" id="ProtNLM"/>
    </source>
</evidence>
<keyword evidence="1" id="KW-0812">Transmembrane</keyword>
<feature type="domain" description="DUF6785" evidence="3">
    <location>
        <begin position="1"/>
        <end position="504"/>
    </location>
</feature>
<feature type="transmembrane region" description="Helical" evidence="1">
    <location>
        <begin position="213"/>
        <end position="234"/>
    </location>
</feature>
<feature type="transmembrane region" description="Helical" evidence="1">
    <location>
        <begin position="32"/>
        <end position="54"/>
    </location>
</feature>
<dbReference type="InterPro" id="IPR046711">
    <property type="entry name" value="DUF6784"/>
</dbReference>
<keyword evidence="1" id="KW-1133">Transmembrane helix</keyword>
<comment type="caution">
    <text evidence="4">The sequence shown here is derived from an EMBL/GenBank/DDBJ whole genome shotgun (WGS) entry which is preliminary data.</text>
</comment>
<evidence type="ECO:0000313" key="5">
    <source>
        <dbReference type="Proteomes" id="UP000229307"/>
    </source>
</evidence>
<feature type="transmembrane region" description="Helical" evidence="1">
    <location>
        <begin position="585"/>
        <end position="608"/>
    </location>
</feature>
<reference evidence="5" key="1">
    <citation type="submission" date="2017-09" db="EMBL/GenBank/DDBJ databases">
        <title>Depth-based differentiation of microbial function through sediment-hosted aquifers and enrichment of novel symbionts in the deep terrestrial subsurface.</title>
        <authorList>
            <person name="Probst A.J."/>
            <person name="Ladd B."/>
            <person name="Jarett J.K."/>
            <person name="Geller-Mcgrath D.E."/>
            <person name="Sieber C.M.K."/>
            <person name="Emerson J.B."/>
            <person name="Anantharaman K."/>
            <person name="Thomas B.C."/>
            <person name="Malmstrom R."/>
            <person name="Stieglmeier M."/>
            <person name="Klingl A."/>
            <person name="Woyke T."/>
            <person name="Ryan C.M."/>
            <person name="Banfield J.F."/>
        </authorList>
    </citation>
    <scope>NUCLEOTIDE SEQUENCE [LARGE SCALE GENOMIC DNA]</scope>
</reference>
<feature type="transmembrane region" description="Helical" evidence="1">
    <location>
        <begin position="358"/>
        <end position="379"/>
    </location>
</feature>
<feature type="transmembrane region" description="Helical" evidence="1">
    <location>
        <begin position="66"/>
        <end position="89"/>
    </location>
</feature>
<feature type="transmembrane region" description="Helical" evidence="1">
    <location>
        <begin position="477"/>
        <end position="501"/>
    </location>
</feature>
<feature type="transmembrane region" description="Helical" evidence="1">
    <location>
        <begin position="258"/>
        <end position="285"/>
    </location>
</feature>
<protein>
    <recommendedName>
        <fullName evidence="6">Peptide transporter</fullName>
    </recommendedName>
</protein>
<accession>A0A2M7SEU6</accession>
<feature type="domain" description="DUF6784" evidence="2">
    <location>
        <begin position="542"/>
        <end position="639"/>
    </location>
</feature>
<gene>
    <name evidence="4" type="ORF">COY52_02565</name>
</gene>
<dbReference type="Proteomes" id="UP000229307">
    <property type="component" value="Unassembled WGS sequence"/>
</dbReference>
<feature type="transmembrane region" description="Helical" evidence="1">
    <location>
        <begin position="614"/>
        <end position="636"/>
    </location>
</feature>
<dbReference type="Pfam" id="PF20581">
    <property type="entry name" value="DUF6785"/>
    <property type="match status" value="1"/>
</dbReference>
<dbReference type="AlphaFoldDB" id="A0A2M7SEU6"/>
<dbReference type="EMBL" id="PFMR01000081">
    <property type="protein sequence ID" value="PIZ17833.1"/>
    <property type="molecule type" value="Genomic_DNA"/>
</dbReference>
<feature type="transmembrane region" description="Helical" evidence="1">
    <location>
        <begin position="385"/>
        <end position="406"/>
    </location>
</feature>
<feature type="transmembrane region" description="Helical" evidence="1">
    <location>
        <begin position="541"/>
        <end position="564"/>
    </location>
</feature>
<evidence type="ECO:0000256" key="1">
    <source>
        <dbReference type="SAM" id="Phobius"/>
    </source>
</evidence>
<name>A0A2M7SEU6_9BACT</name>
<evidence type="ECO:0000259" key="3">
    <source>
        <dbReference type="Pfam" id="PF20581"/>
    </source>
</evidence>
<organism evidence="4 5">
    <name type="scientific">Candidatus Desantisbacteria bacterium CG_4_10_14_0_8_um_filter_48_22</name>
    <dbReference type="NCBI Taxonomy" id="1974543"/>
    <lineage>
        <taxon>Bacteria</taxon>
        <taxon>Candidatus Desantisiibacteriota</taxon>
    </lineage>
</organism>
<dbReference type="InterPro" id="IPR046712">
    <property type="entry name" value="DUF6785"/>
</dbReference>
<evidence type="ECO:0000313" key="4">
    <source>
        <dbReference type="EMBL" id="PIZ17833.1"/>
    </source>
</evidence>
<evidence type="ECO:0000259" key="2">
    <source>
        <dbReference type="Pfam" id="PF20580"/>
    </source>
</evidence>
<sequence length="646" mass="72970">MRAVVIGLLAVAALGIITPVCDLHWIGVMPGASYMPVGSIFLFFFFVFVLNTLLKALKIPLSPQELLLIYAMMAVSSGIPSFGYVLYAIGIMASPFYYANPTNRYVEVLHKLIPDWMAPKNPDTIRYLYEGLPKGMAIPYKDWITPLFWWTLLVLAMYLVMFCLAVIVRKQWVENEKLIFPLALVPVDMVKEGEPEAGGAGQSLIPSFFKNKLMWLGFLIPVLIYSIRGLHFYFPSIPTFKNDYYINFTDKPWNSITIWIKLSTSIMGFAYLIPTSLSFSIWFFYWVNRLQVVAGAAMGFQMPIVRGWFTRSFLAYQQLGGMIAFAVLLFWAMRRELADTLKKMFRKGAPSEDKKEGASYLLAFAGLIGGFLFICFWAMAAGAPFWAVFLWAAILFLTVVVITRIVSESGLFFVQYDMFPLEAVVSMTGSQVIGAQGISTLNAFNHIFPAEGRVLLMPFFLNNIKMAESSGIKRKSLYISMWLAIILMVVVSYVVVLNMAYRYGAVNFGQTWWLSGYPKQYNWDTAMSYITTPVKASLKDVVFMGIGAAVTGFLYWMGRVFIWWPFHPIGYLIAGGELSGTACRLWFMTMMGWLAKVLIVKLGGIKIYRMLMPVFLGLIIGEFVTVGAWVIVDLFTGAKGNFLMWL</sequence>
<proteinExistence type="predicted"/>
<dbReference type="Pfam" id="PF20580">
    <property type="entry name" value="DUF6784"/>
    <property type="match status" value="1"/>
</dbReference>
<feature type="transmembrane region" description="Helical" evidence="1">
    <location>
        <begin position="147"/>
        <end position="168"/>
    </location>
</feature>
<feature type="transmembrane region" description="Helical" evidence="1">
    <location>
        <begin position="315"/>
        <end position="337"/>
    </location>
</feature>
<keyword evidence="1" id="KW-0472">Membrane</keyword>